<name>A0ABS4PVH4_9PSEU</name>
<keyword evidence="5" id="KW-0479">Metal-binding</keyword>
<evidence type="ECO:0000256" key="6">
    <source>
        <dbReference type="ARBA" id="ARBA00022801"/>
    </source>
</evidence>
<evidence type="ECO:0000259" key="12">
    <source>
        <dbReference type="Pfam" id="PF09298"/>
    </source>
</evidence>
<dbReference type="EMBL" id="JAGGMS010000001">
    <property type="protein sequence ID" value="MBP2183441.1"/>
    <property type="molecule type" value="Genomic_DNA"/>
</dbReference>
<keyword evidence="14" id="KW-1185">Reference proteome</keyword>
<keyword evidence="10" id="KW-0585">Phenylalanine catabolism</keyword>
<evidence type="ECO:0000256" key="4">
    <source>
        <dbReference type="ARBA" id="ARBA00012094"/>
    </source>
</evidence>
<evidence type="ECO:0000313" key="13">
    <source>
        <dbReference type="EMBL" id="MBP2183441.1"/>
    </source>
</evidence>
<dbReference type="SUPFAM" id="SSF56529">
    <property type="entry name" value="FAH"/>
    <property type="match status" value="1"/>
</dbReference>
<evidence type="ECO:0000256" key="2">
    <source>
        <dbReference type="ARBA" id="ARBA00001946"/>
    </source>
</evidence>
<dbReference type="PANTHER" id="PTHR43069:SF2">
    <property type="entry name" value="FUMARYLACETOACETASE"/>
    <property type="match status" value="1"/>
</dbReference>
<reference evidence="13 14" key="1">
    <citation type="submission" date="2021-03" db="EMBL/GenBank/DDBJ databases">
        <title>Sequencing the genomes of 1000 actinobacteria strains.</title>
        <authorList>
            <person name="Klenk H.-P."/>
        </authorList>
    </citation>
    <scope>NUCLEOTIDE SEQUENCE [LARGE SCALE GENOMIC DNA]</scope>
    <source>
        <strain evidence="13 14">DSM 45510</strain>
    </source>
</reference>
<dbReference type="PANTHER" id="PTHR43069">
    <property type="entry name" value="FUMARYLACETOACETASE"/>
    <property type="match status" value="1"/>
</dbReference>
<proteinExistence type="predicted"/>
<dbReference type="InterPro" id="IPR005959">
    <property type="entry name" value="Fumarylacetoacetase"/>
</dbReference>
<dbReference type="NCBIfam" id="TIGR01266">
    <property type="entry name" value="fum_ac_acetase"/>
    <property type="match status" value="1"/>
</dbReference>
<comment type="cofactor">
    <cofactor evidence="1">
        <name>Ca(2+)</name>
        <dbReference type="ChEBI" id="CHEBI:29108"/>
    </cofactor>
</comment>
<keyword evidence="8" id="KW-0460">Magnesium</keyword>
<evidence type="ECO:0000256" key="5">
    <source>
        <dbReference type="ARBA" id="ARBA00022723"/>
    </source>
</evidence>
<accession>A0ABS4PVH4</accession>
<dbReference type="Pfam" id="PF09298">
    <property type="entry name" value="FAA_hydrolase_N"/>
    <property type="match status" value="1"/>
</dbReference>
<dbReference type="GO" id="GO:0004334">
    <property type="term" value="F:fumarylacetoacetase activity"/>
    <property type="evidence" value="ECO:0007669"/>
    <property type="project" value="UniProtKB-EC"/>
</dbReference>
<evidence type="ECO:0000313" key="14">
    <source>
        <dbReference type="Proteomes" id="UP000741013"/>
    </source>
</evidence>
<gene>
    <name evidence="13" type="ORF">JOM49_004967</name>
</gene>
<comment type="caution">
    <text evidence="13">The sequence shown here is derived from an EMBL/GenBank/DDBJ whole genome shotgun (WGS) entry which is preliminary data.</text>
</comment>
<dbReference type="RefSeq" id="WP_209666612.1">
    <property type="nucleotide sequence ID" value="NZ_JAGGMS010000001.1"/>
</dbReference>
<dbReference type="Gene3D" id="2.30.30.230">
    <property type="entry name" value="Fumarylacetoacetase, N-terminal domain"/>
    <property type="match status" value="1"/>
</dbReference>
<evidence type="ECO:0000256" key="1">
    <source>
        <dbReference type="ARBA" id="ARBA00001913"/>
    </source>
</evidence>
<evidence type="ECO:0000256" key="7">
    <source>
        <dbReference type="ARBA" id="ARBA00022837"/>
    </source>
</evidence>
<dbReference type="Proteomes" id="UP000741013">
    <property type="component" value="Unassembled WGS sequence"/>
</dbReference>
<organism evidence="13 14">
    <name type="scientific">Amycolatopsis magusensis</name>
    <dbReference type="NCBI Taxonomy" id="882444"/>
    <lineage>
        <taxon>Bacteria</taxon>
        <taxon>Bacillati</taxon>
        <taxon>Actinomycetota</taxon>
        <taxon>Actinomycetes</taxon>
        <taxon>Pseudonocardiales</taxon>
        <taxon>Pseudonocardiaceae</taxon>
        <taxon>Amycolatopsis</taxon>
    </lineage>
</organism>
<dbReference type="InterPro" id="IPR036663">
    <property type="entry name" value="Fumarylacetoacetase_C_sf"/>
</dbReference>
<evidence type="ECO:0000256" key="9">
    <source>
        <dbReference type="ARBA" id="ARBA00022878"/>
    </source>
</evidence>
<dbReference type="InterPro" id="IPR015377">
    <property type="entry name" value="Fumarylacetoacetase_N"/>
</dbReference>
<evidence type="ECO:0000256" key="10">
    <source>
        <dbReference type="ARBA" id="ARBA00023232"/>
    </source>
</evidence>
<comment type="cofactor">
    <cofactor evidence="2">
        <name>Mg(2+)</name>
        <dbReference type="ChEBI" id="CHEBI:18420"/>
    </cofactor>
</comment>
<protein>
    <recommendedName>
        <fullName evidence="4">fumarylacetoacetase</fullName>
        <ecNumber evidence="4">3.7.1.2</ecNumber>
    </recommendedName>
</protein>
<dbReference type="InterPro" id="IPR011234">
    <property type="entry name" value="Fumarylacetoacetase-like_C"/>
</dbReference>
<dbReference type="Gene3D" id="3.90.850.10">
    <property type="entry name" value="Fumarylacetoacetase-like, C-terminal domain"/>
    <property type="match status" value="1"/>
</dbReference>
<comment type="pathway">
    <text evidence="3">Amino-acid degradation; L-phenylalanine degradation; acetoacetate and fumarate from L-phenylalanine: step 6/6.</text>
</comment>
<keyword evidence="7" id="KW-0106">Calcium</keyword>
<feature type="domain" description="Fumarylacetoacetase N-terminal" evidence="12">
    <location>
        <begin position="16"/>
        <end position="101"/>
    </location>
</feature>
<dbReference type="InterPro" id="IPR036462">
    <property type="entry name" value="Fumarylacetoacetase_N_sf"/>
</dbReference>
<feature type="domain" description="Fumarylacetoacetase-like C-terminal" evidence="11">
    <location>
        <begin position="108"/>
        <end position="385"/>
    </location>
</feature>
<evidence type="ECO:0000256" key="8">
    <source>
        <dbReference type="ARBA" id="ARBA00022842"/>
    </source>
</evidence>
<dbReference type="SUPFAM" id="SSF63433">
    <property type="entry name" value="Fumarylacetoacetate hydrolase, FAH, N-terminal domain"/>
    <property type="match status" value="1"/>
</dbReference>
<evidence type="ECO:0000256" key="3">
    <source>
        <dbReference type="ARBA" id="ARBA00004782"/>
    </source>
</evidence>
<dbReference type="EC" id="3.7.1.2" evidence="4"/>
<sequence length="393" mass="42467">MTVIELPDGSPFGHDNLPYGVFSRPGEAVSSRRVGVRLGDSVVDLAILLGEDDFAAPTLNPFLAQGRPRWDEVRARLGELLAGDVPDEAVHPVAEVELHLPFEVADYVDFYASEHHAANLGRLFRPDSEPLMPNWKHLPVGYHGRAGTVLVSGTEIVRPCGQRKAPDETAPTYGPSRRLDIEAELGFVVGAGSPLGGRIGVDEFDDHVFGAVLVNDWSARDLQAWEYVPLGPHLGKSFATSISPWVVPMAALAAARVPLPGQDPEPLPYLRGGDWGLDIDLAVEWNGETVARPPYREMYWSPAQMLAHLTVNGASARTGDLFASGTISGPEKHQRGAFIELTWGGREPITVKGEDRTFLVDGDEVTITATAPSPTGRRIGFGEVTGKIRPAVE</sequence>
<dbReference type="Pfam" id="PF01557">
    <property type="entry name" value="FAA_hydrolase"/>
    <property type="match status" value="1"/>
</dbReference>
<keyword evidence="9" id="KW-0828">Tyrosine catabolism</keyword>
<keyword evidence="6 13" id="KW-0378">Hydrolase</keyword>
<evidence type="ECO:0000259" key="11">
    <source>
        <dbReference type="Pfam" id="PF01557"/>
    </source>
</evidence>